<organism evidence="2">
    <name type="scientific">Notodromas monacha</name>
    <dbReference type="NCBI Taxonomy" id="399045"/>
    <lineage>
        <taxon>Eukaryota</taxon>
        <taxon>Metazoa</taxon>
        <taxon>Ecdysozoa</taxon>
        <taxon>Arthropoda</taxon>
        <taxon>Crustacea</taxon>
        <taxon>Oligostraca</taxon>
        <taxon>Ostracoda</taxon>
        <taxon>Podocopa</taxon>
        <taxon>Podocopida</taxon>
        <taxon>Cypridocopina</taxon>
        <taxon>Cypridoidea</taxon>
        <taxon>Cyprididae</taxon>
        <taxon>Notodromas</taxon>
    </lineage>
</organism>
<evidence type="ECO:0000313" key="2">
    <source>
        <dbReference type="EMBL" id="CAD7281144.1"/>
    </source>
</evidence>
<dbReference type="EMBL" id="OA884688">
    <property type="protein sequence ID" value="CAD7281144.1"/>
    <property type="molecule type" value="Genomic_DNA"/>
</dbReference>
<feature type="non-terminal residue" evidence="2">
    <location>
        <position position="1"/>
    </location>
</feature>
<name>A0A7R9BV67_9CRUS</name>
<feature type="compositionally biased region" description="Low complexity" evidence="1">
    <location>
        <begin position="171"/>
        <end position="183"/>
    </location>
</feature>
<dbReference type="Proteomes" id="UP000678499">
    <property type="component" value="Unassembled WGS sequence"/>
</dbReference>
<keyword evidence="3" id="KW-1185">Reference proteome</keyword>
<protein>
    <submittedName>
        <fullName evidence="2">Uncharacterized protein</fullName>
    </submittedName>
</protein>
<evidence type="ECO:0000256" key="1">
    <source>
        <dbReference type="SAM" id="MobiDB-lite"/>
    </source>
</evidence>
<feature type="region of interest" description="Disordered" evidence="1">
    <location>
        <begin position="24"/>
        <end position="138"/>
    </location>
</feature>
<sequence>MTDSHHHKHDPKVIAEASEILHHSSSVCDEKHKSSVQETSVSSVMLVEEQRQARLSLTLPRLTPNKDDARPAWQRLVGPGSRSPTSPTRKGSVPSSSEESSHLEEAGGSTSNNRTTSNEQHTSTPNTSRLHASGSSTQLLSPSLALTLSSTLTNKQTAQTSDHQEVHHVCSTSADTRSSSARRTSTKEAITPRRGSTGGGSMGGGSPVTDRKSSTTSLSSSSTAAATTSMSMSMTRRSSHRNASVQEESSSSFVRPCGCRRRHGSLVPGQNIQQTGRMLHTDGEVACEQEICLAGTEDFQDACMMDSGYEFKSEWHHDKQLSTWDWRQQACYVISADNCKR</sequence>
<evidence type="ECO:0000313" key="3">
    <source>
        <dbReference type="Proteomes" id="UP000678499"/>
    </source>
</evidence>
<reference evidence="2" key="1">
    <citation type="submission" date="2020-11" db="EMBL/GenBank/DDBJ databases">
        <authorList>
            <person name="Tran Van P."/>
        </authorList>
    </citation>
    <scope>NUCLEOTIDE SEQUENCE</scope>
</reference>
<feature type="region of interest" description="Disordered" evidence="1">
    <location>
        <begin position="155"/>
        <end position="249"/>
    </location>
</feature>
<proteinExistence type="predicted"/>
<feature type="compositionally biased region" description="Low complexity" evidence="1">
    <location>
        <begin position="214"/>
        <end position="236"/>
    </location>
</feature>
<dbReference type="EMBL" id="CAJPEX010002651">
    <property type="protein sequence ID" value="CAG0921296.1"/>
    <property type="molecule type" value="Genomic_DNA"/>
</dbReference>
<gene>
    <name evidence="2" type="ORF">NMOB1V02_LOCUS8796</name>
</gene>
<feature type="compositionally biased region" description="Gly residues" evidence="1">
    <location>
        <begin position="196"/>
        <end position="206"/>
    </location>
</feature>
<accession>A0A7R9BV67</accession>
<feature type="compositionally biased region" description="Polar residues" evidence="1">
    <location>
        <begin position="110"/>
        <end position="134"/>
    </location>
</feature>
<dbReference type="AlphaFoldDB" id="A0A7R9BV67"/>